<keyword evidence="2 7" id="KW-0812">Transmembrane</keyword>
<evidence type="ECO:0000313" key="10">
    <source>
        <dbReference type="Proteomes" id="UP000256645"/>
    </source>
</evidence>
<feature type="transmembrane region" description="Helical" evidence="7">
    <location>
        <begin position="73"/>
        <end position="93"/>
    </location>
</feature>
<keyword evidence="3 7" id="KW-1133">Transmembrane helix</keyword>
<feature type="transmembrane region" description="Helical" evidence="7">
    <location>
        <begin position="144"/>
        <end position="165"/>
    </location>
</feature>
<evidence type="ECO:0000256" key="5">
    <source>
        <dbReference type="ARBA" id="ARBA00038359"/>
    </source>
</evidence>
<dbReference type="EMBL" id="PDLM01000003">
    <property type="protein sequence ID" value="RDW82768.1"/>
    <property type="molecule type" value="Genomic_DNA"/>
</dbReference>
<sequence length="418" mass="46456">MYTWDSTATISSTCIFLDYKTAPLAPSPPTFIYVGDSSLLSDGRDNHRNIFLLVYLSVCNIVVMVAGPQIPVLATSIAFTTSAAFIVICRICTRVFIIKNAGADDWLMLVAMACSFAFMTVILFQIKYGLGTPITTFTEAQGGKFLQCLWATIPIYNLSLLFSKLSIICQYMRIFTTPNVIRLCRIMLGVLIVYGCWTVFGSAFMCIPANYFWDTTIKGRCMNKLAFWFSNAALNITTDLMIFAIPIPLVRQLQLPKKQKIALIFVFAFGAFVCVTSVIRLKALYQISVSTDSSLDGVSTAIWSGIEINVAIGCASLPALKPLLGRIFPGLLSSIGSRNKSNMYPLSGMGGSNHMDTMRSRSKPEDKDAFNVTVQRDIYQQSEDAERRSREGSERSLVNWKTNIYSEDQRVKATHIPM</sequence>
<dbReference type="OrthoDB" id="3648173at2759"/>
<dbReference type="PANTHER" id="PTHR33048">
    <property type="entry name" value="PTH11-LIKE INTEGRAL MEMBRANE PROTEIN (AFU_ORTHOLOGUE AFUA_5G11245)"/>
    <property type="match status" value="1"/>
</dbReference>
<evidence type="ECO:0000256" key="4">
    <source>
        <dbReference type="ARBA" id="ARBA00023136"/>
    </source>
</evidence>
<feature type="transmembrane region" description="Helical" evidence="7">
    <location>
        <begin position="261"/>
        <end position="281"/>
    </location>
</feature>
<dbReference type="AlphaFoldDB" id="A0A3D8SAE6"/>
<evidence type="ECO:0000313" key="9">
    <source>
        <dbReference type="EMBL" id="RDW82768.1"/>
    </source>
</evidence>
<feature type="transmembrane region" description="Helical" evidence="7">
    <location>
        <begin position="50"/>
        <end position="67"/>
    </location>
</feature>
<comment type="subcellular location">
    <subcellularLocation>
        <location evidence="1">Membrane</location>
        <topology evidence="1">Multi-pass membrane protein</topology>
    </subcellularLocation>
</comment>
<dbReference type="InterPro" id="IPR052337">
    <property type="entry name" value="SAT4-like"/>
</dbReference>
<comment type="similarity">
    <text evidence="5">Belongs to the SAT4 family.</text>
</comment>
<evidence type="ECO:0000259" key="8">
    <source>
        <dbReference type="Pfam" id="PF20684"/>
    </source>
</evidence>
<keyword evidence="4 7" id="KW-0472">Membrane</keyword>
<feature type="transmembrane region" description="Helical" evidence="7">
    <location>
        <begin position="105"/>
        <end position="124"/>
    </location>
</feature>
<evidence type="ECO:0000256" key="7">
    <source>
        <dbReference type="SAM" id="Phobius"/>
    </source>
</evidence>
<dbReference type="Pfam" id="PF20684">
    <property type="entry name" value="Fung_rhodopsin"/>
    <property type="match status" value="1"/>
</dbReference>
<evidence type="ECO:0000256" key="1">
    <source>
        <dbReference type="ARBA" id="ARBA00004141"/>
    </source>
</evidence>
<organism evidence="9 10">
    <name type="scientific">Coleophoma cylindrospora</name>
    <dbReference type="NCBI Taxonomy" id="1849047"/>
    <lineage>
        <taxon>Eukaryota</taxon>
        <taxon>Fungi</taxon>
        <taxon>Dikarya</taxon>
        <taxon>Ascomycota</taxon>
        <taxon>Pezizomycotina</taxon>
        <taxon>Leotiomycetes</taxon>
        <taxon>Helotiales</taxon>
        <taxon>Dermateaceae</taxon>
        <taxon>Coleophoma</taxon>
    </lineage>
</organism>
<feature type="transmembrane region" description="Helical" evidence="7">
    <location>
        <begin position="186"/>
        <end position="213"/>
    </location>
</feature>
<evidence type="ECO:0000256" key="2">
    <source>
        <dbReference type="ARBA" id="ARBA00022692"/>
    </source>
</evidence>
<dbReference type="PANTHER" id="PTHR33048:SF132">
    <property type="entry name" value="MEMBRANE PROTEIN, PUTATIVE (AFU_ORTHOLOGUE AFUA_6G07820)-RELATED"/>
    <property type="match status" value="1"/>
</dbReference>
<feature type="compositionally biased region" description="Basic and acidic residues" evidence="6">
    <location>
        <begin position="356"/>
        <end position="369"/>
    </location>
</feature>
<name>A0A3D8SAE6_9HELO</name>
<dbReference type="Proteomes" id="UP000256645">
    <property type="component" value="Unassembled WGS sequence"/>
</dbReference>
<proteinExistence type="inferred from homology"/>
<feature type="domain" description="Rhodopsin" evidence="8">
    <location>
        <begin position="90"/>
        <end position="325"/>
    </location>
</feature>
<protein>
    <recommendedName>
        <fullName evidence="8">Rhodopsin domain-containing protein</fullName>
    </recommendedName>
</protein>
<feature type="transmembrane region" description="Helical" evidence="7">
    <location>
        <begin position="225"/>
        <end position="249"/>
    </location>
</feature>
<comment type="caution">
    <text evidence="9">The sequence shown here is derived from an EMBL/GenBank/DDBJ whole genome shotgun (WGS) entry which is preliminary data.</text>
</comment>
<reference evidence="9 10" key="1">
    <citation type="journal article" date="2018" name="IMA Fungus">
        <title>IMA Genome-F 9: Draft genome sequence of Annulohypoxylon stygium, Aspergillus mulundensis, Berkeleyomyces basicola (syn. Thielaviopsis basicola), Ceratocystis smalleyi, two Cercospora beticola strains, Coleophoma cylindrospora, Fusarium fracticaudum, Phialophora cf. hyalina, and Morchella septimelata.</title>
        <authorList>
            <person name="Wingfield B.D."/>
            <person name="Bills G.F."/>
            <person name="Dong Y."/>
            <person name="Huang W."/>
            <person name="Nel W.J."/>
            <person name="Swalarsk-Parry B.S."/>
            <person name="Vaghefi N."/>
            <person name="Wilken P.M."/>
            <person name="An Z."/>
            <person name="de Beer Z.W."/>
            <person name="De Vos L."/>
            <person name="Chen L."/>
            <person name="Duong T.A."/>
            <person name="Gao Y."/>
            <person name="Hammerbacher A."/>
            <person name="Kikkert J.R."/>
            <person name="Li Y."/>
            <person name="Li H."/>
            <person name="Li K."/>
            <person name="Li Q."/>
            <person name="Liu X."/>
            <person name="Ma X."/>
            <person name="Naidoo K."/>
            <person name="Pethybridge S.J."/>
            <person name="Sun J."/>
            <person name="Steenkamp E.T."/>
            <person name="van der Nest M.A."/>
            <person name="van Wyk S."/>
            <person name="Wingfield M.J."/>
            <person name="Xiong C."/>
            <person name="Yue Q."/>
            <person name="Zhang X."/>
        </authorList>
    </citation>
    <scope>NUCLEOTIDE SEQUENCE [LARGE SCALE GENOMIC DNA]</scope>
    <source>
        <strain evidence="9 10">BP6252</strain>
    </source>
</reference>
<evidence type="ECO:0000256" key="3">
    <source>
        <dbReference type="ARBA" id="ARBA00022989"/>
    </source>
</evidence>
<gene>
    <name evidence="9" type="ORF">BP6252_03880</name>
</gene>
<dbReference type="STRING" id="1849047.A0A3D8SAE6"/>
<feature type="region of interest" description="Disordered" evidence="6">
    <location>
        <begin position="346"/>
        <end position="373"/>
    </location>
</feature>
<evidence type="ECO:0000256" key="6">
    <source>
        <dbReference type="SAM" id="MobiDB-lite"/>
    </source>
</evidence>
<keyword evidence="10" id="KW-1185">Reference proteome</keyword>
<dbReference type="InterPro" id="IPR049326">
    <property type="entry name" value="Rhodopsin_dom_fungi"/>
</dbReference>
<accession>A0A3D8SAE6</accession>
<dbReference type="GO" id="GO:0016020">
    <property type="term" value="C:membrane"/>
    <property type="evidence" value="ECO:0007669"/>
    <property type="project" value="UniProtKB-SubCell"/>
</dbReference>